<dbReference type="Gene3D" id="3.30.1370.10">
    <property type="entry name" value="K Homology domain, type 1"/>
    <property type="match status" value="1"/>
</dbReference>
<feature type="domain" description="K Homology" evidence="3">
    <location>
        <begin position="13"/>
        <end position="80"/>
    </location>
</feature>
<name>A0A2K3CWM6_CHLRE</name>
<dbReference type="PROSITE" id="PS50084">
    <property type="entry name" value="KH_TYPE_1"/>
    <property type="match status" value="1"/>
</dbReference>
<dbReference type="ExpressionAtlas" id="A0A2K3CWM6">
    <property type="expression patterns" value="baseline"/>
</dbReference>
<reference evidence="4 5" key="1">
    <citation type="journal article" date="2007" name="Science">
        <title>The Chlamydomonas genome reveals the evolution of key animal and plant functions.</title>
        <authorList>
            <person name="Merchant S.S."/>
            <person name="Prochnik S.E."/>
            <person name="Vallon O."/>
            <person name="Harris E.H."/>
            <person name="Karpowicz S.J."/>
            <person name="Witman G.B."/>
            <person name="Terry A."/>
            <person name="Salamov A."/>
            <person name="Fritz-Laylin L.K."/>
            <person name="Marechal-Drouard L."/>
            <person name="Marshall W.F."/>
            <person name="Qu L.H."/>
            <person name="Nelson D.R."/>
            <person name="Sanderfoot A.A."/>
            <person name="Spalding M.H."/>
            <person name="Kapitonov V.V."/>
            <person name="Ren Q."/>
            <person name="Ferris P."/>
            <person name="Lindquist E."/>
            <person name="Shapiro H."/>
            <person name="Lucas S.M."/>
            <person name="Grimwood J."/>
            <person name="Schmutz J."/>
            <person name="Cardol P."/>
            <person name="Cerutti H."/>
            <person name="Chanfreau G."/>
            <person name="Chen C.L."/>
            <person name="Cognat V."/>
            <person name="Croft M.T."/>
            <person name="Dent R."/>
            <person name="Dutcher S."/>
            <person name="Fernandez E."/>
            <person name="Fukuzawa H."/>
            <person name="Gonzalez-Ballester D."/>
            <person name="Gonzalez-Halphen D."/>
            <person name="Hallmann A."/>
            <person name="Hanikenne M."/>
            <person name="Hippler M."/>
            <person name="Inwood W."/>
            <person name="Jabbari K."/>
            <person name="Kalanon M."/>
            <person name="Kuras R."/>
            <person name="Lefebvre P.A."/>
            <person name="Lemaire S.D."/>
            <person name="Lobanov A.V."/>
            <person name="Lohr M."/>
            <person name="Manuell A."/>
            <person name="Meier I."/>
            <person name="Mets L."/>
            <person name="Mittag M."/>
            <person name="Mittelmeier T."/>
            <person name="Moroney J.V."/>
            <person name="Moseley J."/>
            <person name="Napoli C."/>
            <person name="Nedelcu A.M."/>
            <person name="Niyogi K."/>
            <person name="Novoselov S.V."/>
            <person name="Paulsen I.T."/>
            <person name="Pazour G."/>
            <person name="Purton S."/>
            <person name="Ral J.P."/>
            <person name="Riano-Pachon D.M."/>
            <person name="Riekhof W."/>
            <person name="Rymarquis L."/>
            <person name="Schroda M."/>
            <person name="Stern D."/>
            <person name="Umen J."/>
            <person name="Willows R."/>
            <person name="Wilson N."/>
            <person name="Zimmer S.L."/>
            <person name="Allmer J."/>
            <person name="Balk J."/>
            <person name="Bisova K."/>
            <person name="Chen C.J."/>
            <person name="Elias M."/>
            <person name="Gendler K."/>
            <person name="Hauser C."/>
            <person name="Lamb M.R."/>
            <person name="Ledford H."/>
            <person name="Long J.C."/>
            <person name="Minagawa J."/>
            <person name="Page M.D."/>
            <person name="Pan J."/>
            <person name="Pootakham W."/>
            <person name="Roje S."/>
            <person name="Rose A."/>
            <person name="Stahlberg E."/>
            <person name="Terauchi A.M."/>
            <person name="Yang P."/>
            <person name="Ball S."/>
            <person name="Bowler C."/>
            <person name="Dieckmann C.L."/>
            <person name="Gladyshev V.N."/>
            <person name="Green P."/>
            <person name="Jorgensen R."/>
            <person name="Mayfield S."/>
            <person name="Mueller-Roeber B."/>
            <person name="Rajamani S."/>
            <person name="Sayre R.T."/>
            <person name="Brokstein P."/>
            <person name="Dubchak I."/>
            <person name="Goodstein D."/>
            <person name="Hornick L."/>
            <person name="Huang Y.W."/>
            <person name="Jhaveri J."/>
            <person name="Luo Y."/>
            <person name="Martinez D."/>
            <person name="Ngau W.C."/>
            <person name="Otillar B."/>
            <person name="Poliakov A."/>
            <person name="Porter A."/>
            <person name="Szajkowski L."/>
            <person name="Werner G."/>
            <person name="Zhou K."/>
            <person name="Grigoriev I.V."/>
            <person name="Rokhsar D.S."/>
            <person name="Grossman A.R."/>
        </authorList>
    </citation>
    <scope>NUCLEOTIDE SEQUENCE [LARGE SCALE GENOMIC DNA]</scope>
    <source>
        <strain evidence="5">CC-503</strain>
    </source>
</reference>
<feature type="compositionally biased region" description="Gly residues" evidence="2">
    <location>
        <begin position="250"/>
        <end position="260"/>
    </location>
</feature>
<dbReference type="SUPFAM" id="SSF54791">
    <property type="entry name" value="Eukaryotic type KH-domain (KH-domain type I)"/>
    <property type="match status" value="1"/>
</dbReference>
<dbReference type="InterPro" id="IPR036612">
    <property type="entry name" value="KH_dom_type_1_sf"/>
</dbReference>
<dbReference type="InParanoid" id="A0A2K3CWM6"/>
<dbReference type="OrthoDB" id="5204190at2759"/>
<dbReference type="EMBL" id="CM008976">
    <property type="protein sequence ID" value="PNW72685.1"/>
    <property type="molecule type" value="Genomic_DNA"/>
</dbReference>
<evidence type="ECO:0000313" key="4">
    <source>
        <dbReference type="EMBL" id="PNW72685.1"/>
    </source>
</evidence>
<dbReference type="Gramene" id="PNW72685">
    <property type="protein sequence ID" value="PNW72685"/>
    <property type="gene ID" value="CHLRE_15g640200v5"/>
</dbReference>
<gene>
    <name evidence="4" type="ORF">CHLRE_15g640200v5</name>
</gene>
<keyword evidence="1" id="KW-0694">RNA-binding</keyword>
<accession>A0A2K3CWM6</accession>
<dbReference type="InterPro" id="IPR004087">
    <property type="entry name" value="KH_dom"/>
</dbReference>
<dbReference type="SMART" id="SM00322">
    <property type="entry name" value="KH"/>
    <property type="match status" value="1"/>
</dbReference>
<sequence length="458" mass="43219">MQQQQGGAPASGRRQTAMLTCPKSMVGRVIGRDGDTIKALQTFTGALIQIDQTSDPTKIAISGNPHSLNMALSMVHDIVRGTFKGFALLRQATGHSNRGPQPLSNKPVYAPGYGLVPPSQLYGGTGDIASAQVVGPPPAAAAAMGLISTTPVAAAAAGVVAGGGGMLAAGGGGMGQQQAAGGGYPQLLSAAGPPQFMVPMQPLQPMQMSTTPLPGPVYNVISAPGYSGPVFFSPMEYANLTAAGLGPAGGNGGRPAGGTGVIQLSSGSNQHQLGQHPQPPQIQYYATGGIGIGGGGMGMGGGGGGGLGATATSTAAADHFLYASDQGAASASSLMAAGGAGGRLFHVAGGGAGGGAGGNRGGGGGAAGPSAAAAGASALEAAQALLAGGGHAAGVDIYDSPASAAGVGVGMSGVGGGAGGAAGTYMLAPPDASARGGGGGGGGGGQQQSYYGGGYGLE</sequence>
<evidence type="ECO:0000256" key="1">
    <source>
        <dbReference type="PROSITE-ProRule" id="PRU00117"/>
    </source>
</evidence>
<protein>
    <recommendedName>
        <fullName evidence="3">K Homology domain-containing protein</fullName>
    </recommendedName>
</protein>
<dbReference type="GO" id="GO:0003729">
    <property type="term" value="F:mRNA binding"/>
    <property type="evidence" value="ECO:0000318"/>
    <property type="project" value="GO_Central"/>
</dbReference>
<dbReference type="Proteomes" id="UP000006906">
    <property type="component" value="Chromosome 15"/>
</dbReference>
<dbReference type="GO" id="GO:0005737">
    <property type="term" value="C:cytoplasm"/>
    <property type="evidence" value="ECO:0000318"/>
    <property type="project" value="GO_Central"/>
</dbReference>
<dbReference type="STRING" id="3055.A0A2K3CWM6"/>
<dbReference type="GO" id="GO:0005634">
    <property type="term" value="C:nucleus"/>
    <property type="evidence" value="ECO:0000318"/>
    <property type="project" value="GO_Central"/>
</dbReference>
<evidence type="ECO:0000259" key="3">
    <source>
        <dbReference type="SMART" id="SM00322"/>
    </source>
</evidence>
<feature type="region of interest" description="Disordered" evidence="2">
    <location>
        <begin position="250"/>
        <end position="280"/>
    </location>
</feature>
<evidence type="ECO:0000313" key="5">
    <source>
        <dbReference type="Proteomes" id="UP000006906"/>
    </source>
</evidence>
<dbReference type="AlphaFoldDB" id="A0A2K3CWM6"/>
<evidence type="ECO:0000256" key="2">
    <source>
        <dbReference type="SAM" id="MobiDB-lite"/>
    </source>
</evidence>
<proteinExistence type="predicted"/>
<organism evidence="4 5">
    <name type="scientific">Chlamydomonas reinhardtii</name>
    <name type="common">Chlamydomonas smithii</name>
    <dbReference type="NCBI Taxonomy" id="3055"/>
    <lineage>
        <taxon>Eukaryota</taxon>
        <taxon>Viridiplantae</taxon>
        <taxon>Chlorophyta</taxon>
        <taxon>core chlorophytes</taxon>
        <taxon>Chlorophyceae</taxon>
        <taxon>CS clade</taxon>
        <taxon>Chlamydomonadales</taxon>
        <taxon>Chlamydomonadaceae</taxon>
        <taxon>Chlamydomonas</taxon>
    </lineage>
</organism>
<dbReference type="RefSeq" id="XP_042916452.1">
    <property type="nucleotide sequence ID" value="XM_043070636.1"/>
</dbReference>
<dbReference type="InterPro" id="IPR004088">
    <property type="entry name" value="KH_dom_type_1"/>
</dbReference>
<dbReference type="KEGG" id="cre:CHLRE_15g640200v5"/>
<feature type="region of interest" description="Disordered" evidence="2">
    <location>
        <begin position="435"/>
        <end position="458"/>
    </location>
</feature>
<dbReference type="CDD" id="cd00105">
    <property type="entry name" value="KH-I"/>
    <property type="match status" value="1"/>
</dbReference>
<dbReference type="Pfam" id="PF00013">
    <property type="entry name" value="KH_1"/>
    <property type="match status" value="1"/>
</dbReference>
<dbReference type="GeneID" id="5726705"/>
<keyword evidence="5" id="KW-1185">Reference proteome</keyword>